<keyword evidence="8" id="KW-0479">Metal-binding</keyword>
<dbReference type="GO" id="GO:0008988">
    <property type="term" value="F:rRNA (adenine-N6-)-methyltransferase activity"/>
    <property type="evidence" value="ECO:0007669"/>
    <property type="project" value="InterPro"/>
</dbReference>
<dbReference type="PRINTS" id="PR00831">
    <property type="entry name" value="NEUROPHYSIN"/>
</dbReference>
<dbReference type="PROSITE" id="PS50216">
    <property type="entry name" value="DHHC"/>
    <property type="match status" value="1"/>
</dbReference>
<evidence type="ECO:0000259" key="10">
    <source>
        <dbReference type="PROSITE" id="PS51270"/>
    </source>
</evidence>
<dbReference type="GO" id="GO:0005730">
    <property type="term" value="C:nucleolus"/>
    <property type="evidence" value="ECO:0007669"/>
    <property type="project" value="TreeGrafter"/>
</dbReference>
<evidence type="ECO:0000256" key="3">
    <source>
        <dbReference type="ARBA" id="ARBA00022490"/>
    </source>
</evidence>
<dbReference type="Gene3D" id="2.30.30.30">
    <property type="match status" value="1"/>
</dbReference>
<evidence type="ECO:0000256" key="2">
    <source>
        <dbReference type="ARBA" id="ARBA00007369"/>
    </source>
</evidence>
<evidence type="ECO:0000259" key="9">
    <source>
        <dbReference type="PROSITE" id="PS50158"/>
    </source>
</evidence>
<sequence length="886" mass="101914">MEKTRGLECFWKNDKHPHCAHGPTVLFGKYIDGILERFYICSACRDRKLCRFYLKYGEKLTKSQQDAWQKEKQKVAQSYNHQKLFIRFNRLLATSPNNRSYCHDCERLIFMNERNKHSNHLIMVGLTDYQMYHPTEILKPLENSKKEAQYLFSKKCVEDIINMLLELKAKQVICIGAPRIHEYISQNLTDKLSSLLLDIDGRFVSINYKTINLWVVWTSIIAIIPFQHNFFSPLNYGWYNLFNHYFFNENAQYIFKDFLIQNKGKDLYLICDPPFGGRVELISQTIKKISDLHKKLNKMHLNNDDLKIMFIFPYFMESIMRKKSNPSSVIGGLKDLKMLDYKVDYENHPLFKTDSTGRKYGSPIRIFTNIPLSLLKLPISDGYKYCKICQKWVSSENKHCKKCKECTSKDGKRYKHCNLCERCVKPTWKHCNICKRCLLEKHKCNNKLKISGRCFKCKKLGHTEKNCEANTDEPIEKFEKFGKRKINVNEDSTVINKKKRSTNSSINFNEKSSEISIRKMEGESKESLISEETIDNNVDVIKRRHLIRQQKLITSYKFKSLILKRFNRLRKLKKKTKLCATTMNNKIAKAKKKLVNRINVEDINDLSQFVFVHPVDCSGSLPRNFAENMMKEFLIFTSFIVLSSACLITNCPRGGKRGEIAPLEGFTRECPACGPNRLGQCFGPHICCGPTIGCFIGTSETYRCRKESLYTHPCIAGYAMCRENTGRCAASGICCSQESCFMDSNCRLVDNMENDRKIDSDLNAIFGELEVSNKVVHIGRIIVKGIGGGIKHKSKKEKVIQVFKDGCKTSFVALLGSGDDLKYILTTENMNEITMKSGDIIKTHKVIPRNPVKANEGDAYLLGALPIGTIVNCAEKYPGFGGSLIH</sequence>
<organism evidence="11 12">
    <name type="scientific">Vespula germanica</name>
    <name type="common">German yellow jacket</name>
    <name type="synonym">Paravespula germanica</name>
    <dbReference type="NCBI Taxonomy" id="30212"/>
    <lineage>
        <taxon>Eukaryota</taxon>
        <taxon>Metazoa</taxon>
        <taxon>Ecdysozoa</taxon>
        <taxon>Arthropoda</taxon>
        <taxon>Hexapoda</taxon>
        <taxon>Insecta</taxon>
        <taxon>Pterygota</taxon>
        <taxon>Neoptera</taxon>
        <taxon>Endopterygota</taxon>
        <taxon>Hymenoptera</taxon>
        <taxon>Apocrita</taxon>
        <taxon>Aculeata</taxon>
        <taxon>Vespoidea</taxon>
        <taxon>Vespidae</taxon>
        <taxon>Vespinae</taxon>
        <taxon>Vespula</taxon>
    </lineage>
</organism>
<comment type="similarity">
    <text evidence="2">Belongs to the vasopressin/oxytocin family.</text>
</comment>
<comment type="caution">
    <text evidence="11">The sequence shown here is derived from an EMBL/GenBank/DDBJ whole genome shotgun (WGS) entry which is preliminary data.</text>
</comment>
<dbReference type="Proteomes" id="UP000617340">
    <property type="component" value="Unassembled WGS sequence"/>
</dbReference>
<dbReference type="FunFam" id="2.60.9.10:FF:000001">
    <property type="entry name" value="oxytocin-neurophysin 1"/>
    <property type="match status" value="1"/>
</dbReference>
<evidence type="ECO:0008006" key="13">
    <source>
        <dbReference type="Google" id="ProtNLM"/>
    </source>
</evidence>
<dbReference type="GO" id="GO:0005576">
    <property type="term" value="C:extracellular region"/>
    <property type="evidence" value="ECO:0007669"/>
    <property type="project" value="InterPro"/>
</dbReference>
<dbReference type="InterPro" id="IPR000981">
    <property type="entry name" value="Neurhyp_horm"/>
</dbReference>
<dbReference type="PROSITE" id="PS51270">
    <property type="entry name" value="ZF_CTCHY"/>
    <property type="match status" value="1"/>
</dbReference>
<dbReference type="Pfam" id="PF00184">
    <property type="entry name" value="Hormone_5"/>
    <property type="match status" value="1"/>
</dbReference>
<dbReference type="InterPro" id="IPR041370">
    <property type="entry name" value="Mlase_EEF1AKMT1/ZCCHC4"/>
</dbReference>
<evidence type="ECO:0000313" key="12">
    <source>
        <dbReference type="Proteomes" id="UP000617340"/>
    </source>
</evidence>
<evidence type="ECO:0000256" key="8">
    <source>
        <dbReference type="PROSITE-ProRule" id="PRU00047"/>
    </source>
</evidence>
<dbReference type="InterPro" id="IPR039846">
    <property type="entry name" value="ZCCHC4"/>
</dbReference>
<dbReference type="InterPro" id="IPR002052">
    <property type="entry name" value="DNA_methylase_N6_adenine_CS"/>
</dbReference>
<dbReference type="Pfam" id="PF10237">
    <property type="entry name" value="N6-adenineMlase"/>
    <property type="match status" value="1"/>
</dbReference>
<keyword evidence="12" id="KW-1185">Reference proteome</keyword>
<dbReference type="InterPro" id="IPR036387">
    <property type="entry name" value="Neurhyp_horm_dom_sf"/>
</dbReference>
<proteinExistence type="inferred from homology"/>
<evidence type="ECO:0000256" key="4">
    <source>
        <dbReference type="ARBA" id="ARBA00022603"/>
    </source>
</evidence>
<evidence type="ECO:0000313" key="11">
    <source>
        <dbReference type="EMBL" id="KAF7414142.1"/>
    </source>
</evidence>
<keyword evidence="5" id="KW-0808">Transferase</keyword>
<evidence type="ECO:0000256" key="7">
    <source>
        <dbReference type="ARBA" id="ARBA00023242"/>
    </source>
</evidence>
<name>A0A834NMN4_VESGE</name>
<dbReference type="InterPro" id="IPR014722">
    <property type="entry name" value="Rib_uL2_dom2"/>
</dbReference>
<keyword evidence="7" id="KW-0539">Nucleus</keyword>
<comment type="subcellular location">
    <subcellularLocation>
        <location evidence="1">Cytoplasm</location>
    </subcellularLocation>
</comment>
<dbReference type="PANTHER" id="PTHR13493:SF3">
    <property type="entry name" value="RRNA N6-ADENOSINE-METHYLTRANSFERASE ZCCHC4"/>
    <property type="match status" value="1"/>
</dbReference>
<dbReference type="GO" id="GO:0008270">
    <property type="term" value="F:zinc ion binding"/>
    <property type="evidence" value="ECO:0007669"/>
    <property type="project" value="UniProtKB-KW"/>
</dbReference>
<keyword evidence="4" id="KW-0489">Methyltransferase</keyword>
<dbReference type="Gene3D" id="2.60.9.10">
    <property type="entry name" value="Neurohypophysial hormone domain"/>
    <property type="match status" value="1"/>
</dbReference>
<dbReference type="PROSITE" id="PS00092">
    <property type="entry name" value="N6_MTASE"/>
    <property type="match status" value="1"/>
</dbReference>
<dbReference type="InterPro" id="IPR001878">
    <property type="entry name" value="Znf_CCHC"/>
</dbReference>
<accession>A0A834NMN4</accession>
<feature type="domain" description="CCHC-type" evidence="9">
    <location>
        <begin position="453"/>
        <end position="467"/>
    </location>
</feature>
<dbReference type="InterPro" id="IPR022423">
    <property type="entry name" value="Neurohypophysial_hormone_CS"/>
</dbReference>
<dbReference type="PROSITE" id="PS50158">
    <property type="entry name" value="ZF_CCHC"/>
    <property type="match status" value="1"/>
</dbReference>
<gene>
    <name evidence="11" type="ORF">HZH68_002631</name>
</gene>
<dbReference type="SMART" id="SM00003">
    <property type="entry name" value="NH"/>
    <property type="match status" value="1"/>
</dbReference>
<dbReference type="PANTHER" id="PTHR13493">
    <property type="entry name" value="ZINC FINGER CCHC DOMAIN-CONTAINING"/>
    <property type="match status" value="1"/>
</dbReference>
<evidence type="ECO:0000256" key="5">
    <source>
        <dbReference type="ARBA" id="ARBA00022679"/>
    </source>
</evidence>
<feature type="domain" description="CTCHY-type" evidence="10">
    <location>
        <begin position="381"/>
        <end position="445"/>
    </location>
</feature>
<keyword evidence="8" id="KW-0863">Zinc-finger</keyword>
<dbReference type="GO" id="GO:0005737">
    <property type="term" value="C:cytoplasm"/>
    <property type="evidence" value="ECO:0007669"/>
    <property type="project" value="UniProtKB-SubCell"/>
</dbReference>
<dbReference type="SUPFAM" id="SSF49606">
    <property type="entry name" value="Neurophysin II"/>
    <property type="match status" value="1"/>
</dbReference>
<dbReference type="EMBL" id="JACSDZ010000002">
    <property type="protein sequence ID" value="KAF7414142.1"/>
    <property type="molecule type" value="Genomic_DNA"/>
</dbReference>
<evidence type="ECO:0000256" key="1">
    <source>
        <dbReference type="ARBA" id="ARBA00004496"/>
    </source>
</evidence>
<dbReference type="PROSITE" id="PS00264">
    <property type="entry name" value="NEUROHYPOPHYS_HORM"/>
    <property type="match status" value="1"/>
</dbReference>
<dbReference type="AlphaFoldDB" id="A0A834NMN4"/>
<dbReference type="InterPro" id="IPR017921">
    <property type="entry name" value="Znf_CTCHY"/>
</dbReference>
<keyword evidence="6" id="KW-1015">Disulfide bond</keyword>
<protein>
    <recommendedName>
        <fullName evidence="13">Zinc finger CCHC domain-containing protein 4</fullName>
    </recommendedName>
</protein>
<keyword evidence="8" id="KW-0862">Zinc</keyword>
<evidence type="ECO:0000256" key="6">
    <source>
        <dbReference type="ARBA" id="ARBA00023157"/>
    </source>
</evidence>
<dbReference type="GO" id="GO:0005185">
    <property type="term" value="F:neurohypophyseal hormone activity"/>
    <property type="evidence" value="ECO:0007669"/>
    <property type="project" value="InterPro"/>
</dbReference>
<dbReference type="GO" id="GO:0003676">
    <property type="term" value="F:nucleic acid binding"/>
    <property type="evidence" value="ECO:0007669"/>
    <property type="project" value="InterPro"/>
</dbReference>
<reference evidence="11" key="1">
    <citation type="journal article" date="2020" name="G3 (Bethesda)">
        <title>High-Quality Assemblies for Three Invasive Social Wasps from the &lt;i&gt;Vespula&lt;/i&gt; Genus.</title>
        <authorList>
            <person name="Harrop T.W.R."/>
            <person name="Guhlin J."/>
            <person name="McLaughlin G.M."/>
            <person name="Permina E."/>
            <person name="Stockwell P."/>
            <person name="Gilligan J."/>
            <person name="Le Lec M.F."/>
            <person name="Gruber M.A.M."/>
            <person name="Quinn O."/>
            <person name="Lovegrove M."/>
            <person name="Duncan E.J."/>
            <person name="Remnant E.J."/>
            <person name="Van Eeckhoven J."/>
            <person name="Graham B."/>
            <person name="Knapp R.A."/>
            <person name="Langford K.W."/>
            <person name="Kronenberg Z."/>
            <person name="Press M.O."/>
            <person name="Eacker S.M."/>
            <person name="Wilson-Rankin E.E."/>
            <person name="Purcell J."/>
            <person name="Lester P.J."/>
            <person name="Dearden P.K."/>
        </authorList>
    </citation>
    <scope>NUCLEOTIDE SEQUENCE</scope>
    <source>
        <strain evidence="11">Linc-1</strain>
    </source>
</reference>
<keyword evidence="3" id="KW-0963">Cytoplasm</keyword>